<protein>
    <submittedName>
        <fullName evidence="3">MADF domain-containing protein</fullName>
    </submittedName>
</protein>
<evidence type="ECO:0000259" key="2">
    <source>
        <dbReference type="PROSITE" id="PS51029"/>
    </source>
</evidence>
<dbReference type="SMART" id="SM00595">
    <property type="entry name" value="MADF"/>
    <property type="match status" value="1"/>
</dbReference>
<dbReference type="PROSITE" id="PS51029">
    <property type="entry name" value="MADF"/>
    <property type="match status" value="1"/>
</dbReference>
<dbReference type="AlphaFoldDB" id="A0A8R1HPI5"/>
<reference evidence="3" key="2">
    <citation type="submission" date="2022-06" db="UniProtKB">
        <authorList>
            <consortium name="EnsemblMetazoa"/>
        </authorList>
    </citation>
    <scope>IDENTIFICATION</scope>
    <source>
        <strain evidence="3">DF5081</strain>
    </source>
</reference>
<evidence type="ECO:0000313" key="4">
    <source>
        <dbReference type="Proteomes" id="UP000005237"/>
    </source>
</evidence>
<feature type="compositionally biased region" description="Acidic residues" evidence="1">
    <location>
        <begin position="1"/>
        <end position="10"/>
    </location>
</feature>
<feature type="domain" description="MADF" evidence="2">
    <location>
        <begin position="53"/>
        <end position="149"/>
    </location>
</feature>
<keyword evidence="4" id="KW-1185">Reference proteome</keyword>
<feature type="region of interest" description="Disordered" evidence="1">
    <location>
        <begin position="1"/>
        <end position="46"/>
    </location>
</feature>
<dbReference type="InterPro" id="IPR006578">
    <property type="entry name" value="MADF-dom"/>
</dbReference>
<evidence type="ECO:0000313" key="3">
    <source>
        <dbReference type="EnsemblMetazoa" id="CJA03574.1"/>
    </source>
</evidence>
<organism evidence="3 4">
    <name type="scientific">Caenorhabditis japonica</name>
    <dbReference type="NCBI Taxonomy" id="281687"/>
    <lineage>
        <taxon>Eukaryota</taxon>
        <taxon>Metazoa</taxon>
        <taxon>Ecdysozoa</taxon>
        <taxon>Nematoda</taxon>
        <taxon>Chromadorea</taxon>
        <taxon>Rhabditida</taxon>
        <taxon>Rhabditina</taxon>
        <taxon>Rhabditomorpha</taxon>
        <taxon>Rhabditoidea</taxon>
        <taxon>Rhabditidae</taxon>
        <taxon>Peloderinae</taxon>
        <taxon>Caenorhabditis</taxon>
    </lineage>
</organism>
<dbReference type="Proteomes" id="UP000005237">
    <property type="component" value="Unassembled WGS sequence"/>
</dbReference>
<sequence length="155" mass="18323">MSDDSDDEPVIADSQQQKLQTEVNTEKLKKTGRPKKAKKEDSYESYEAKDIKCFLEYVENAPILWDASIDNSHRKEFKWHHYEEIEHVCRKFMPKGRRIGETAERLFVELKRDYDRHLRSVQNAKSGSGVVKNKFEYAENMRFLDGALHKRTVKK</sequence>
<feature type="compositionally biased region" description="Polar residues" evidence="1">
    <location>
        <begin position="13"/>
        <end position="23"/>
    </location>
</feature>
<dbReference type="EnsemblMetazoa" id="CJA03574.1">
    <property type="protein sequence ID" value="CJA03574.1"/>
    <property type="gene ID" value="WBGene00122778"/>
</dbReference>
<accession>A0A8R1HPI5</accession>
<reference evidence="4" key="1">
    <citation type="submission" date="2010-08" db="EMBL/GenBank/DDBJ databases">
        <authorList>
            <consortium name="Caenorhabditis japonica Sequencing Consortium"/>
            <person name="Wilson R.K."/>
        </authorList>
    </citation>
    <scope>NUCLEOTIDE SEQUENCE [LARGE SCALE GENOMIC DNA]</scope>
    <source>
        <strain evidence="4">DF5081</strain>
    </source>
</reference>
<name>A0A8R1HPI5_CAEJA</name>
<dbReference type="Pfam" id="PF10545">
    <property type="entry name" value="MADF_DNA_bdg"/>
    <property type="match status" value="1"/>
</dbReference>
<proteinExistence type="predicted"/>
<evidence type="ECO:0000256" key="1">
    <source>
        <dbReference type="SAM" id="MobiDB-lite"/>
    </source>
</evidence>